<dbReference type="AlphaFoldDB" id="A0A0A5I222"/>
<accession>A0A0A5I222</accession>
<evidence type="ECO:0000256" key="3">
    <source>
        <dbReference type="ARBA" id="ARBA00015991"/>
    </source>
</evidence>
<evidence type="ECO:0000256" key="1">
    <source>
        <dbReference type="ARBA" id="ARBA00005614"/>
    </source>
</evidence>
<evidence type="ECO:0000256" key="2">
    <source>
        <dbReference type="ARBA" id="ARBA00012150"/>
    </source>
</evidence>
<dbReference type="InterPro" id="IPR017968">
    <property type="entry name" value="Acylphosphatase_CS"/>
</dbReference>
<feature type="active site" evidence="5">
    <location>
        <position position="38"/>
    </location>
</feature>
<dbReference type="Proteomes" id="UP000030451">
    <property type="component" value="Unassembled WGS sequence"/>
</dbReference>
<dbReference type="OrthoDB" id="5295388at2"/>
<dbReference type="PROSITE" id="PS51160">
    <property type="entry name" value="ACYLPHOSPHATASE_3"/>
    <property type="match status" value="1"/>
</dbReference>
<dbReference type="Gene3D" id="3.30.70.100">
    <property type="match status" value="1"/>
</dbReference>
<dbReference type="GO" id="GO:0003998">
    <property type="term" value="F:acylphosphatase activity"/>
    <property type="evidence" value="ECO:0007669"/>
    <property type="project" value="UniProtKB-EC"/>
</dbReference>
<sequence>MVQKCEKFTVSGLVQGVGFRYHTSHQGVKLSLSGYAMNLNNGDVEVVVCGEEGNIARMAEWLQHGPKTSRVDKVVSEPIAYKPFNGFKIL</sequence>
<protein>
    <recommendedName>
        <fullName evidence="3 5">Acylphosphatase</fullName>
        <ecNumber evidence="2 5">3.6.1.7</ecNumber>
    </recommendedName>
</protein>
<evidence type="ECO:0000313" key="9">
    <source>
        <dbReference type="EMBL" id="KGY10550.1"/>
    </source>
</evidence>
<dbReference type="EMBL" id="JRWP01000002">
    <property type="protein sequence ID" value="KGY10550.1"/>
    <property type="molecule type" value="Genomic_DNA"/>
</dbReference>
<evidence type="ECO:0000313" key="10">
    <source>
        <dbReference type="Proteomes" id="UP000030451"/>
    </source>
</evidence>
<dbReference type="PROSITE" id="PS00150">
    <property type="entry name" value="ACYLPHOSPHATASE_1"/>
    <property type="match status" value="1"/>
</dbReference>
<dbReference type="InterPro" id="IPR001792">
    <property type="entry name" value="Acylphosphatase-like_dom"/>
</dbReference>
<feature type="active site" evidence="5">
    <location>
        <position position="20"/>
    </location>
</feature>
<dbReference type="STRING" id="379097.SE23_20720"/>
<dbReference type="InterPro" id="IPR020456">
    <property type="entry name" value="Acylphosphatase"/>
</dbReference>
<dbReference type="SUPFAM" id="SSF54975">
    <property type="entry name" value="Acylphosphatase/BLUF domain-like"/>
    <property type="match status" value="1"/>
</dbReference>
<evidence type="ECO:0000256" key="6">
    <source>
        <dbReference type="RuleBase" id="RU000553"/>
    </source>
</evidence>
<evidence type="ECO:0000256" key="5">
    <source>
        <dbReference type="PROSITE-ProRule" id="PRU00520"/>
    </source>
</evidence>
<dbReference type="PROSITE" id="PS00151">
    <property type="entry name" value="ACYLPHOSPHATASE_2"/>
    <property type="match status" value="1"/>
</dbReference>
<keyword evidence="5 6" id="KW-0378">Hydrolase</keyword>
<evidence type="ECO:0000256" key="4">
    <source>
        <dbReference type="ARBA" id="ARBA00047645"/>
    </source>
</evidence>
<dbReference type="InterPro" id="IPR036046">
    <property type="entry name" value="Acylphosphatase-like_dom_sf"/>
</dbReference>
<evidence type="ECO:0000259" key="8">
    <source>
        <dbReference type="PROSITE" id="PS51160"/>
    </source>
</evidence>
<reference evidence="9 10" key="1">
    <citation type="submission" date="2014-10" db="EMBL/GenBank/DDBJ databases">
        <title>Genome sequencing of Vibrio sinaloensis T08.</title>
        <authorList>
            <person name="Chan K.-G."/>
            <person name="Mohamad N.I."/>
        </authorList>
    </citation>
    <scope>NUCLEOTIDE SEQUENCE [LARGE SCALE GENOMIC DNA]</scope>
    <source>
        <strain evidence="9 10">T08</strain>
    </source>
</reference>
<dbReference type="PANTHER" id="PTHR47268:SF4">
    <property type="entry name" value="ACYLPHOSPHATASE"/>
    <property type="match status" value="1"/>
</dbReference>
<dbReference type="NCBIfam" id="NF011000">
    <property type="entry name" value="PRK14426.1"/>
    <property type="match status" value="1"/>
</dbReference>
<comment type="caution">
    <text evidence="9">The sequence shown here is derived from an EMBL/GenBank/DDBJ whole genome shotgun (WGS) entry which is preliminary data.</text>
</comment>
<evidence type="ECO:0000256" key="7">
    <source>
        <dbReference type="RuleBase" id="RU004168"/>
    </source>
</evidence>
<gene>
    <name evidence="9" type="ORF">NM06_00370</name>
</gene>
<comment type="catalytic activity">
    <reaction evidence="4 5 6">
        <text>an acyl phosphate + H2O = a carboxylate + phosphate + H(+)</text>
        <dbReference type="Rhea" id="RHEA:14965"/>
        <dbReference type="ChEBI" id="CHEBI:15377"/>
        <dbReference type="ChEBI" id="CHEBI:15378"/>
        <dbReference type="ChEBI" id="CHEBI:29067"/>
        <dbReference type="ChEBI" id="CHEBI:43474"/>
        <dbReference type="ChEBI" id="CHEBI:59918"/>
        <dbReference type="EC" id="3.6.1.7"/>
    </reaction>
</comment>
<proteinExistence type="inferred from homology"/>
<organism evidence="9 10">
    <name type="scientific">Photobacterium sp. (strain ATCC 43367)</name>
    <dbReference type="NCBI Taxonomy" id="379097"/>
    <lineage>
        <taxon>Bacteria</taxon>
        <taxon>Pseudomonadati</taxon>
        <taxon>Pseudomonadota</taxon>
        <taxon>Gammaproteobacteria</taxon>
        <taxon>Vibrionales</taxon>
        <taxon>Vibrionaceae</taxon>
        <taxon>Vibrio</taxon>
        <taxon>Vibrio oreintalis group</taxon>
    </lineage>
</organism>
<dbReference type="RefSeq" id="WP_038186800.1">
    <property type="nucleotide sequence ID" value="NZ_JAVHXF010000164.1"/>
</dbReference>
<feature type="domain" description="Acylphosphatase-like" evidence="8">
    <location>
        <begin position="5"/>
        <end position="90"/>
    </location>
</feature>
<dbReference type="EC" id="3.6.1.7" evidence="2 5"/>
<dbReference type="Pfam" id="PF00708">
    <property type="entry name" value="Acylphosphatase"/>
    <property type="match status" value="1"/>
</dbReference>
<comment type="similarity">
    <text evidence="1 7">Belongs to the acylphosphatase family.</text>
</comment>
<dbReference type="PANTHER" id="PTHR47268">
    <property type="entry name" value="ACYLPHOSPHATASE"/>
    <property type="match status" value="1"/>
</dbReference>
<name>A0A0A5I222_PHOS4</name>